<dbReference type="OrthoDB" id="9778037at2"/>
<sequence>MYRIKKHFIFLIIFLYLIAYFQGGRILYLTFYFFSASILLSIFIVLRGVNNISVYQMVDNKEFYVGDVVDIQTKIYNEGLIPIPKVIAQNLTIENNEVILFLLKPLASFVIEQSFVPKIKGRYALGPVKIVLKDFFEIFEIERNYFEKKEIVIYPRFYCMKNFNLFSKKDIGFSKSIFKGVEDLTEIVGIRKYVYGESLKKVHWKISAKKKALYVKNFDSSTTNNLILFVDCYKENYNRKDGLFYFEKVLEISSSIAYFYLNSNTEIEIYFNTKLPLNSNIKKPNEFLRLLEIMVETNPDGNKKISDYMKSELGNMSKNTNILLILNSIDLTDAINLREICDIGYKLNIIIPEDTILSEETMNILRTSNLVMYIFRTSNNLGELVLYE</sequence>
<name>A0A0R3JWW1_CALMK</name>
<comment type="caution">
    <text evidence="3">The sequence shown here is derived from an EMBL/GenBank/DDBJ whole genome shotgun (WGS) entry which is preliminary data.</text>
</comment>
<evidence type="ECO:0000313" key="4">
    <source>
        <dbReference type="Proteomes" id="UP000052015"/>
    </source>
</evidence>
<dbReference type="STRING" id="908809.ABG79_00173"/>
<dbReference type="PANTHER" id="PTHR34351">
    <property type="entry name" value="SLR1927 PROTEIN-RELATED"/>
    <property type="match status" value="1"/>
</dbReference>
<keyword evidence="1" id="KW-1133">Transmembrane helix</keyword>
<gene>
    <name evidence="3" type="ORF">ABG79_00173</name>
</gene>
<keyword evidence="1" id="KW-0472">Membrane</keyword>
<keyword evidence="1" id="KW-0812">Transmembrane</keyword>
<dbReference type="RefSeq" id="WP_152978177.1">
    <property type="nucleotide sequence ID" value="NZ_LKHP01000001.1"/>
</dbReference>
<dbReference type="EMBL" id="LKHP01000001">
    <property type="protein sequence ID" value="KRQ88008.1"/>
    <property type="molecule type" value="Genomic_DNA"/>
</dbReference>
<evidence type="ECO:0000256" key="1">
    <source>
        <dbReference type="SAM" id="Phobius"/>
    </source>
</evidence>
<evidence type="ECO:0000313" key="3">
    <source>
        <dbReference type="EMBL" id="KRQ88008.1"/>
    </source>
</evidence>
<dbReference type="PANTHER" id="PTHR34351:SF2">
    <property type="entry name" value="DUF58 DOMAIN-CONTAINING PROTEIN"/>
    <property type="match status" value="1"/>
</dbReference>
<feature type="domain" description="DUF58" evidence="2">
    <location>
        <begin position="190"/>
        <end position="322"/>
    </location>
</feature>
<feature type="transmembrane region" description="Helical" evidence="1">
    <location>
        <begin position="7"/>
        <end position="23"/>
    </location>
</feature>
<protein>
    <recommendedName>
        <fullName evidence="2">DUF58 domain-containing protein</fullName>
    </recommendedName>
</protein>
<dbReference type="InterPro" id="IPR002881">
    <property type="entry name" value="DUF58"/>
</dbReference>
<organism evidence="3 4">
    <name type="scientific">Caloramator mitchellensis</name>
    <dbReference type="NCBI Taxonomy" id="908809"/>
    <lineage>
        <taxon>Bacteria</taxon>
        <taxon>Bacillati</taxon>
        <taxon>Bacillota</taxon>
        <taxon>Clostridia</taxon>
        <taxon>Eubacteriales</taxon>
        <taxon>Clostridiaceae</taxon>
        <taxon>Caloramator</taxon>
    </lineage>
</organism>
<feature type="transmembrane region" description="Helical" evidence="1">
    <location>
        <begin position="29"/>
        <end position="49"/>
    </location>
</feature>
<keyword evidence="4" id="KW-1185">Reference proteome</keyword>
<dbReference type="Proteomes" id="UP000052015">
    <property type="component" value="Unassembled WGS sequence"/>
</dbReference>
<reference evidence="3 4" key="1">
    <citation type="submission" date="2015-09" db="EMBL/GenBank/DDBJ databases">
        <title>Draft genome sequence of a Caloramator mitchellensis, a moderate thermophile from the Great Artesian Basin of Australia.</title>
        <authorList>
            <person name="Patel B.K."/>
        </authorList>
    </citation>
    <scope>NUCLEOTIDE SEQUENCE [LARGE SCALE GENOMIC DNA]</scope>
    <source>
        <strain evidence="3 4">VF08</strain>
    </source>
</reference>
<dbReference type="Pfam" id="PF01882">
    <property type="entry name" value="DUF58"/>
    <property type="match status" value="1"/>
</dbReference>
<proteinExistence type="predicted"/>
<accession>A0A0R3JWW1</accession>
<dbReference type="AlphaFoldDB" id="A0A0R3JWW1"/>
<evidence type="ECO:0000259" key="2">
    <source>
        <dbReference type="Pfam" id="PF01882"/>
    </source>
</evidence>